<feature type="transmembrane region" description="Helical" evidence="1">
    <location>
        <begin position="430"/>
        <end position="448"/>
    </location>
</feature>
<evidence type="ECO:0000256" key="1">
    <source>
        <dbReference type="SAM" id="Phobius"/>
    </source>
</evidence>
<reference evidence="2 3" key="1">
    <citation type="submission" date="2023-07" db="EMBL/GenBank/DDBJ databases">
        <title>Sorghum-associated microbial communities from plants grown in Nebraska, USA.</title>
        <authorList>
            <person name="Schachtman D."/>
        </authorList>
    </citation>
    <scope>NUCLEOTIDE SEQUENCE [LARGE SCALE GENOMIC DNA]</scope>
    <source>
        <strain evidence="2 3">DS1730</strain>
    </source>
</reference>
<proteinExistence type="predicted"/>
<protein>
    <recommendedName>
        <fullName evidence="4">CR-type domain-containing protein</fullName>
    </recommendedName>
</protein>
<keyword evidence="1" id="KW-0472">Membrane</keyword>
<sequence>MSKSEIDQTSLKDNVGPVVGKKLLKKEIDDLFKIVGGKSEITEEQFSLERMESEWLFKTTIATEWYTSRYQGRIQSNAPRFNSHGECLSVITEQSSAARQEFNNHSAIHALIRQGKINQTIDDYVAAIRELRCDPCDGTGSLYCNNCSGEGTCLCNHCNATGYKFCYSCSGTGIIHNVGDNSQHRCGSCNAQGKVRCNWCDWSNFQYRTRCLSCNGGGKFGCNTCARTGWHSDCYSVKVIAKSDVILKSSSNGLSVSDKYHQDDQAILDWIRSAGLDDNNKSYEIEYSFQGHNYTDLRVDSAILPMQTGLSLKIYRANYSAKHKGGEINGTCILISNPVYRFNKFLEREKDELHELSSLLSRQPPKDFASKIKEVSPEIFELINDDVDDAVLKAADRQSHGVLGSYFLKKIYDDYVKCRNDFTKDISGRMVVLPLISAILLWFIWVVYLPLPWEINSGVMAIYLIMPFIASFLVIRWNTMRIIAKQTGKKSKVKFGGKTYIVPLFTSLGFLVLWYLFRDSNIFPIGW</sequence>
<organism evidence="2 3">
    <name type="scientific">Brucella pseudogrignonensis</name>
    <dbReference type="NCBI Taxonomy" id="419475"/>
    <lineage>
        <taxon>Bacteria</taxon>
        <taxon>Pseudomonadati</taxon>
        <taxon>Pseudomonadota</taxon>
        <taxon>Alphaproteobacteria</taxon>
        <taxon>Hyphomicrobiales</taxon>
        <taxon>Brucellaceae</taxon>
        <taxon>Brucella/Ochrobactrum group</taxon>
        <taxon>Brucella</taxon>
    </lineage>
</organism>
<evidence type="ECO:0008006" key="4">
    <source>
        <dbReference type="Google" id="ProtNLM"/>
    </source>
</evidence>
<dbReference type="Proteomes" id="UP001184614">
    <property type="component" value="Unassembled WGS sequence"/>
</dbReference>
<keyword evidence="3" id="KW-1185">Reference proteome</keyword>
<gene>
    <name evidence="2" type="ORF">J2782_004370</name>
</gene>
<dbReference type="EMBL" id="JAVDQT010000013">
    <property type="protein sequence ID" value="MDR6434617.1"/>
    <property type="molecule type" value="Genomic_DNA"/>
</dbReference>
<keyword evidence="1" id="KW-1133">Transmembrane helix</keyword>
<feature type="transmembrane region" description="Helical" evidence="1">
    <location>
        <begin position="500"/>
        <end position="517"/>
    </location>
</feature>
<name>A0ABU1MF02_9HYPH</name>
<feature type="transmembrane region" description="Helical" evidence="1">
    <location>
        <begin position="460"/>
        <end position="479"/>
    </location>
</feature>
<comment type="caution">
    <text evidence="2">The sequence shown here is derived from an EMBL/GenBank/DDBJ whole genome shotgun (WGS) entry which is preliminary data.</text>
</comment>
<dbReference type="RefSeq" id="WP_310016089.1">
    <property type="nucleotide sequence ID" value="NZ_JAVDQT010000013.1"/>
</dbReference>
<evidence type="ECO:0000313" key="2">
    <source>
        <dbReference type="EMBL" id="MDR6434617.1"/>
    </source>
</evidence>
<evidence type="ECO:0000313" key="3">
    <source>
        <dbReference type="Proteomes" id="UP001184614"/>
    </source>
</evidence>
<keyword evidence="1" id="KW-0812">Transmembrane</keyword>
<accession>A0ABU1MF02</accession>